<dbReference type="NCBIfam" id="NF003768">
    <property type="entry name" value="PRK05365.1"/>
    <property type="match status" value="1"/>
</dbReference>
<evidence type="ECO:0000313" key="7">
    <source>
        <dbReference type="Proteomes" id="UP000053235"/>
    </source>
</evidence>
<dbReference type="PANTHER" id="PTHR43543:SF1">
    <property type="entry name" value="MALONIC SEMIALDEHYDE REDUCTASE RUTE-RELATED"/>
    <property type="match status" value="1"/>
</dbReference>
<dbReference type="InterPro" id="IPR029479">
    <property type="entry name" value="Nitroreductase"/>
</dbReference>
<dbReference type="SUPFAM" id="SSF55469">
    <property type="entry name" value="FMN-dependent nitroreductase-like"/>
    <property type="match status" value="1"/>
</dbReference>
<proteinExistence type="predicted"/>
<keyword evidence="7" id="KW-1185">Reference proteome</keyword>
<evidence type="ECO:0000256" key="4">
    <source>
        <dbReference type="ARBA" id="ARBA00023002"/>
    </source>
</evidence>
<evidence type="ECO:0000256" key="1">
    <source>
        <dbReference type="ARBA" id="ARBA00022630"/>
    </source>
</evidence>
<dbReference type="GO" id="GO:0035527">
    <property type="term" value="F:3-hydroxypropionate dehydrogenase (NADP+) activity"/>
    <property type="evidence" value="ECO:0007669"/>
    <property type="project" value="UniProtKB-EC"/>
</dbReference>
<dbReference type="CDD" id="cd02148">
    <property type="entry name" value="RutE-like"/>
    <property type="match status" value="1"/>
</dbReference>
<feature type="domain" description="Nitroreductase" evidence="5">
    <location>
        <begin position="39"/>
        <end position="180"/>
    </location>
</feature>
<sequence>MSDADLAADAAAREAARAMQLENLRADETTLRLLFTEARTHYGWQDQDVPDEVLKDLYEIAKMGPTSMNQQPMRVVFIRSDDAKDRLEPALMEANRPKMRSAPITAIIAYDLNFWEELPKVFPPNPAAQDIFRNNATAAQVNAFRNGTLQGAYFMLAARAVGLDVGAMSGFDNVKVDEEFFHGTSLKSNFLVNLGYADTDRVFRRLPRFDYTDVCQTL</sequence>
<dbReference type="Proteomes" id="UP000053235">
    <property type="component" value="Unassembled WGS sequence"/>
</dbReference>
<reference evidence="7" key="1">
    <citation type="submission" date="2015-07" db="EMBL/GenBank/DDBJ databases">
        <authorList>
            <person name="Rodrigo-Torres Lidia"/>
            <person name="Arahal R.David."/>
        </authorList>
    </citation>
    <scope>NUCLEOTIDE SEQUENCE [LARGE SCALE GENOMIC DNA]</scope>
    <source>
        <strain evidence="7">CECT 5112</strain>
    </source>
</reference>
<dbReference type="Gene3D" id="3.40.109.10">
    <property type="entry name" value="NADH Oxidase"/>
    <property type="match status" value="1"/>
</dbReference>
<evidence type="ECO:0000256" key="3">
    <source>
        <dbReference type="ARBA" id="ARBA00022857"/>
    </source>
</evidence>
<evidence type="ECO:0000259" key="5">
    <source>
        <dbReference type="Pfam" id="PF00881"/>
    </source>
</evidence>
<dbReference type="Pfam" id="PF00881">
    <property type="entry name" value="Nitroreductase"/>
    <property type="match status" value="1"/>
</dbReference>
<keyword evidence="1" id="KW-0285">Flavoprotein</keyword>
<dbReference type="InterPro" id="IPR023936">
    <property type="entry name" value="RutE-like"/>
</dbReference>
<dbReference type="STRING" id="388408.LAX5112_02150"/>
<name>A0A0M7A390_9HYPH</name>
<dbReference type="AlphaFoldDB" id="A0A0M7A390"/>
<dbReference type="EC" id="1.1.1.298" evidence="6"/>
<keyword evidence="3" id="KW-0521">NADP</keyword>
<gene>
    <name evidence="6" type="primary">rutE_2</name>
    <name evidence="6" type="ORF">LAX5112_02150</name>
</gene>
<protein>
    <submittedName>
        <fullName evidence="6">Putative malonic semialdehyde reductase RutE</fullName>
        <ecNumber evidence="6">1.1.1.298</ecNumber>
    </submittedName>
</protein>
<organism evidence="6 7">
    <name type="scientific">Roseibium alexandrii</name>
    <dbReference type="NCBI Taxonomy" id="388408"/>
    <lineage>
        <taxon>Bacteria</taxon>
        <taxon>Pseudomonadati</taxon>
        <taxon>Pseudomonadota</taxon>
        <taxon>Alphaproteobacteria</taxon>
        <taxon>Hyphomicrobiales</taxon>
        <taxon>Stappiaceae</taxon>
        <taxon>Roseibium</taxon>
    </lineage>
</organism>
<accession>A0A0M7A390</accession>
<dbReference type="PANTHER" id="PTHR43543">
    <property type="entry name" value="MALONIC SEMIALDEHYDE REDUCTASE RUTE-RELATED"/>
    <property type="match status" value="1"/>
</dbReference>
<keyword evidence="4 6" id="KW-0560">Oxidoreductase</keyword>
<evidence type="ECO:0000313" key="6">
    <source>
        <dbReference type="EMBL" id="CTQ69535.1"/>
    </source>
</evidence>
<evidence type="ECO:0000256" key="2">
    <source>
        <dbReference type="ARBA" id="ARBA00022643"/>
    </source>
</evidence>
<dbReference type="InterPro" id="IPR050461">
    <property type="entry name" value="Nitroreductase_HadB/RutE"/>
</dbReference>
<keyword evidence="2" id="KW-0288">FMN</keyword>
<dbReference type="EMBL" id="CXWD01000007">
    <property type="protein sequence ID" value="CTQ69535.1"/>
    <property type="molecule type" value="Genomic_DNA"/>
</dbReference>
<dbReference type="InterPro" id="IPR000415">
    <property type="entry name" value="Nitroreductase-like"/>
</dbReference>